<proteinExistence type="predicted"/>
<dbReference type="RefSeq" id="WP_215863685.1">
    <property type="nucleotide sequence ID" value="NZ_JABELD010000055.1"/>
</dbReference>
<evidence type="ECO:0000313" key="3">
    <source>
        <dbReference type="Proteomes" id="UP001197028"/>
    </source>
</evidence>
<accession>A0ABS5ZQ24</accession>
<dbReference type="Proteomes" id="UP001197028">
    <property type="component" value="Unassembled WGS sequence"/>
</dbReference>
<organism evidence="2 3">
    <name type="scientific">Acidithiobacillus concretivorus</name>
    <dbReference type="NCBI Taxonomy" id="3063952"/>
    <lineage>
        <taxon>Bacteria</taxon>
        <taxon>Pseudomonadati</taxon>
        <taxon>Pseudomonadota</taxon>
        <taxon>Acidithiobacillia</taxon>
        <taxon>Acidithiobacillales</taxon>
        <taxon>Acidithiobacillaceae</taxon>
        <taxon>Acidithiobacillus</taxon>
    </lineage>
</organism>
<sequence>MKQMLAEIRAKYPWETDQRLLSMAITRLFLDLVDPAIAEDYPSPEDLAEMRNGASPKETTEQDRARIQNDLRKVFSAHLTQA</sequence>
<dbReference type="EMBL" id="JABELD010000055">
    <property type="protein sequence ID" value="MBU2738715.1"/>
    <property type="molecule type" value="Genomic_DNA"/>
</dbReference>
<feature type="region of interest" description="Disordered" evidence="1">
    <location>
        <begin position="43"/>
        <end position="64"/>
    </location>
</feature>
<comment type="caution">
    <text evidence="2">The sequence shown here is derived from an EMBL/GenBank/DDBJ whole genome shotgun (WGS) entry which is preliminary data.</text>
</comment>
<reference evidence="2 3" key="1">
    <citation type="journal article" date="2021" name="ISME J.">
        <title>Genomic evolution of the class Acidithiobacillia: deep-branching Proteobacteria living in extreme acidic conditions.</title>
        <authorList>
            <person name="Moya-Beltran A."/>
            <person name="Beard S."/>
            <person name="Rojas-Villalobos C."/>
            <person name="Issotta F."/>
            <person name="Gallardo Y."/>
            <person name="Ulloa R."/>
            <person name="Giaveno A."/>
            <person name="Degli Esposti M."/>
            <person name="Johnson D.B."/>
            <person name="Quatrini R."/>
        </authorList>
    </citation>
    <scope>NUCLEOTIDE SEQUENCE [LARGE SCALE GENOMIC DNA]</scope>
    <source>
        <strain evidence="2 3">ATCC 19703</strain>
    </source>
</reference>
<gene>
    <name evidence="2" type="ORF">HJG40_07935</name>
</gene>
<evidence type="ECO:0000313" key="2">
    <source>
        <dbReference type="EMBL" id="MBU2738715.1"/>
    </source>
</evidence>
<protein>
    <submittedName>
        <fullName evidence="2">Uncharacterized protein</fullName>
    </submittedName>
</protein>
<evidence type="ECO:0000256" key="1">
    <source>
        <dbReference type="SAM" id="MobiDB-lite"/>
    </source>
</evidence>
<keyword evidence="3" id="KW-1185">Reference proteome</keyword>
<name>A0ABS5ZQ24_9PROT</name>